<name>A0A085VH21_PSESX</name>
<dbReference type="GO" id="GO:0016787">
    <property type="term" value="F:hydrolase activity"/>
    <property type="evidence" value="ECO:0007669"/>
    <property type="project" value="UniProtKB-KW"/>
</dbReference>
<feature type="domain" description="Amidohydrolase-related" evidence="1">
    <location>
        <begin position="13"/>
        <end position="272"/>
    </location>
</feature>
<dbReference type="Gene3D" id="3.20.20.140">
    <property type="entry name" value="Metal-dependent hydrolases"/>
    <property type="match status" value="1"/>
</dbReference>
<organism evidence="2 3">
    <name type="scientific">Pseudomonas syringae</name>
    <dbReference type="NCBI Taxonomy" id="317"/>
    <lineage>
        <taxon>Bacteria</taxon>
        <taxon>Pseudomonadati</taxon>
        <taxon>Pseudomonadota</taxon>
        <taxon>Gammaproteobacteria</taxon>
        <taxon>Pseudomonadales</taxon>
        <taxon>Pseudomonadaceae</taxon>
        <taxon>Pseudomonas</taxon>
    </lineage>
</organism>
<proteinExistence type="predicted"/>
<keyword evidence="2" id="KW-0378">Hydrolase</keyword>
<evidence type="ECO:0000313" key="2">
    <source>
        <dbReference type="EMBL" id="KFE54734.1"/>
    </source>
</evidence>
<dbReference type="InterPro" id="IPR052358">
    <property type="entry name" value="Aro_Compnd_Degr_Hydrolases"/>
</dbReference>
<dbReference type="Proteomes" id="UP000028631">
    <property type="component" value="Unassembled WGS sequence"/>
</dbReference>
<dbReference type="RefSeq" id="WP_032629262.1">
    <property type="nucleotide sequence ID" value="NZ_JPQU01000041.1"/>
</dbReference>
<sequence length="277" mass="30787">MNDSTAQLIPGACDCHVHIYEPERFPLTQQIARASWNDYRTVQQRLGLERAVLVQANGYGFDVRCLLDALIQAGDAARGIAVIKPDITDEQLVALHRNGVRGVRFMLVPNAQGALDWDALEPLSARVAELGWVINLQVDGRLLADYEQRLRALPSALSIDHTGKFLEPVASDHAGFKSLLRLLDTGDVWVKVSAPYETSKTGAPHYEDVSQLARALVQIHPDRCLWASNWPHPGRNPLPDDLAMLELLSEWAPDPQVRHKILVANPAQLYGFDDERG</sequence>
<dbReference type="PATRIC" id="fig|317.175.peg.3089"/>
<evidence type="ECO:0000313" key="3">
    <source>
        <dbReference type="Proteomes" id="UP000028631"/>
    </source>
</evidence>
<dbReference type="Pfam" id="PF04909">
    <property type="entry name" value="Amidohydro_2"/>
    <property type="match status" value="1"/>
</dbReference>
<evidence type="ECO:0000259" key="1">
    <source>
        <dbReference type="Pfam" id="PF04909"/>
    </source>
</evidence>
<dbReference type="OrthoDB" id="9787654at2"/>
<dbReference type="PANTHER" id="PTHR35563">
    <property type="entry name" value="BARREL METAL-DEPENDENT HYDROLASE, PUTATIVE (AFU_ORTHOLOGUE AFUA_1G16240)-RELATED"/>
    <property type="match status" value="1"/>
</dbReference>
<dbReference type="SUPFAM" id="SSF51556">
    <property type="entry name" value="Metallo-dependent hydrolases"/>
    <property type="match status" value="1"/>
</dbReference>
<dbReference type="InterPro" id="IPR032466">
    <property type="entry name" value="Metal_Hydrolase"/>
</dbReference>
<protein>
    <submittedName>
        <fullName evidence="2">Amidohydrolase</fullName>
    </submittedName>
</protein>
<dbReference type="PANTHER" id="PTHR35563:SF2">
    <property type="entry name" value="BARREL METAL-DEPENDENT HYDROLASE, PUTATIVE (AFU_ORTHOLOGUE AFUA_1G16240)-RELATED"/>
    <property type="match status" value="1"/>
</dbReference>
<dbReference type="EMBL" id="JPQU01000041">
    <property type="protein sequence ID" value="KFE54734.1"/>
    <property type="molecule type" value="Genomic_DNA"/>
</dbReference>
<keyword evidence="3" id="KW-1185">Reference proteome</keyword>
<accession>A0A085VH21</accession>
<dbReference type="AlphaFoldDB" id="A0A085VH21"/>
<gene>
    <name evidence="2" type="ORF">IV01_14845</name>
</gene>
<reference evidence="2 3" key="1">
    <citation type="submission" date="2014-07" db="EMBL/GenBank/DDBJ databases">
        <title>Draft Genome Sequences of Environmental Pseudomonas syringae strains.</title>
        <authorList>
            <person name="Baltrus D.A."/>
            <person name="Berge O."/>
            <person name="Morris C."/>
        </authorList>
    </citation>
    <scope>NUCLEOTIDE SEQUENCE [LARGE SCALE GENOMIC DNA]</scope>
    <source>
        <strain evidence="2 3">GAW0119</strain>
    </source>
</reference>
<dbReference type="InterPro" id="IPR006680">
    <property type="entry name" value="Amidohydro-rel"/>
</dbReference>
<comment type="caution">
    <text evidence="2">The sequence shown here is derived from an EMBL/GenBank/DDBJ whole genome shotgun (WGS) entry which is preliminary data.</text>
</comment>